<dbReference type="KEGG" id="psym:J1N51_01920"/>
<accession>A0A975DBT5</accession>
<sequence>MDWKQYETEIFELFHRQYPDAEITLDAKKSGLYSKVERQVDVLIEQYIAGNRFTLVIDGKYFNKKVDVKAVESFIGMLEDIGAHKGLLISNQGFSEAAYNRAHFGPSEVELDILNFKDLHQFQAHGAMPYAGENIALVPAPFGWVIDAQPTPAWLATLYQQGLTIDKAIDKNEFMYIQFWDRKAQGDSLDDLLKLQLSRFEENDPDTKIEYLPTIKRQGQRTCLRKATINNYPSSEFTGFIEFSDFIFFCVMFTPENRERQNIRKLENILKLVKAGKVKHKKATKKFDTD</sequence>
<dbReference type="AlphaFoldDB" id="A0A975DBT5"/>
<keyword evidence="3" id="KW-1185">Reference proteome</keyword>
<reference evidence="2" key="1">
    <citation type="submission" date="2021-03" db="EMBL/GenBank/DDBJ databases">
        <title>Description of Psychrosphaera ytuae sp. nov. isolated from deep sea sediment of South China Sea.</title>
        <authorList>
            <person name="Zhang J."/>
            <person name="Xu X.-D."/>
        </authorList>
    </citation>
    <scope>NUCLEOTIDE SEQUENCE</scope>
    <source>
        <strain evidence="2">MTZ26</strain>
    </source>
</reference>
<name>A0A975DBT5_9GAMM</name>
<dbReference type="Pfam" id="PF04471">
    <property type="entry name" value="Mrr_cat"/>
    <property type="match status" value="1"/>
</dbReference>
<keyword evidence="2" id="KW-0540">Nuclease</keyword>
<organism evidence="2 3">
    <name type="scientific">Psychrosphaera ytuae</name>
    <dbReference type="NCBI Taxonomy" id="2820710"/>
    <lineage>
        <taxon>Bacteria</taxon>
        <taxon>Pseudomonadati</taxon>
        <taxon>Pseudomonadota</taxon>
        <taxon>Gammaproteobacteria</taxon>
        <taxon>Alteromonadales</taxon>
        <taxon>Pseudoalteromonadaceae</taxon>
        <taxon>Psychrosphaera</taxon>
    </lineage>
</organism>
<dbReference type="InterPro" id="IPR007560">
    <property type="entry name" value="Restrct_endonuc_IV_Mrr"/>
</dbReference>
<keyword evidence="2" id="KW-0255">Endonuclease</keyword>
<dbReference type="GO" id="GO:0004519">
    <property type="term" value="F:endonuclease activity"/>
    <property type="evidence" value="ECO:0007669"/>
    <property type="project" value="UniProtKB-KW"/>
</dbReference>
<evidence type="ECO:0000313" key="3">
    <source>
        <dbReference type="Proteomes" id="UP000682739"/>
    </source>
</evidence>
<dbReference type="GO" id="GO:0009307">
    <property type="term" value="P:DNA restriction-modification system"/>
    <property type="evidence" value="ECO:0007669"/>
    <property type="project" value="InterPro"/>
</dbReference>
<evidence type="ECO:0000313" key="2">
    <source>
        <dbReference type="EMBL" id="QTH64265.1"/>
    </source>
</evidence>
<dbReference type="SUPFAM" id="SSF52980">
    <property type="entry name" value="Restriction endonuclease-like"/>
    <property type="match status" value="1"/>
</dbReference>
<protein>
    <submittedName>
        <fullName evidence="2">Restriction endonuclease</fullName>
    </submittedName>
</protein>
<evidence type="ECO:0000259" key="1">
    <source>
        <dbReference type="Pfam" id="PF04471"/>
    </source>
</evidence>
<dbReference type="EMBL" id="CP072110">
    <property type="protein sequence ID" value="QTH64265.1"/>
    <property type="molecule type" value="Genomic_DNA"/>
</dbReference>
<dbReference type="Proteomes" id="UP000682739">
    <property type="component" value="Chromosome"/>
</dbReference>
<dbReference type="GO" id="GO:0003677">
    <property type="term" value="F:DNA binding"/>
    <property type="evidence" value="ECO:0007669"/>
    <property type="project" value="InterPro"/>
</dbReference>
<gene>
    <name evidence="2" type="ORF">J1N51_01920</name>
</gene>
<proteinExistence type="predicted"/>
<dbReference type="RefSeq" id="WP_208832320.1">
    <property type="nucleotide sequence ID" value="NZ_CP072110.1"/>
</dbReference>
<keyword evidence="2" id="KW-0378">Hydrolase</keyword>
<dbReference type="InterPro" id="IPR011335">
    <property type="entry name" value="Restrct_endonuc-II-like"/>
</dbReference>
<feature type="domain" description="Restriction endonuclease type IV Mrr" evidence="1">
    <location>
        <begin position="1"/>
        <end position="104"/>
    </location>
</feature>